<evidence type="ECO:0000256" key="25">
    <source>
        <dbReference type="ARBA" id="ARBA00023180"/>
    </source>
</evidence>
<dbReference type="GO" id="GO:0008270">
    <property type="term" value="F:zinc ion binding"/>
    <property type="evidence" value="ECO:0007669"/>
    <property type="project" value="InterPro"/>
</dbReference>
<feature type="compositionally biased region" description="Low complexity" evidence="31">
    <location>
        <begin position="945"/>
        <end position="965"/>
    </location>
</feature>
<evidence type="ECO:0000256" key="2">
    <source>
        <dbReference type="ARBA" id="ARBA00001703"/>
    </source>
</evidence>
<dbReference type="FunFam" id="1.10.390.10:FF:000013">
    <property type="entry name" value="Aminopeptidase N"/>
    <property type="match status" value="1"/>
</dbReference>
<evidence type="ECO:0000256" key="1">
    <source>
        <dbReference type="ARBA" id="ARBA00000098"/>
    </source>
</evidence>
<evidence type="ECO:0000256" key="5">
    <source>
        <dbReference type="ARBA" id="ARBA00010136"/>
    </source>
</evidence>
<evidence type="ECO:0000256" key="17">
    <source>
        <dbReference type="ARBA" id="ARBA00022801"/>
    </source>
</evidence>
<evidence type="ECO:0000256" key="4">
    <source>
        <dbReference type="ARBA" id="ARBA00004609"/>
    </source>
</evidence>
<evidence type="ECO:0000256" key="31">
    <source>
        <dbReference type="SAM" id="MobiDB-lite"/>
    </source>
</evidence>
<dbReference type="CDD" id="cd09601">
    <property type="entry name" value="M1_APN-Q_like"/>
    <property type="match status" value="1"/>
</dbReference>
<keyword evidence="25" id="KW-0325">Glycoprotein</keyword>
<name>A0A8D9EC96_9HEMI</name>
<keyword evidence="23" id="KW-0472">Membrane</keyword>
<feature type="binding site" evidence="29">
    <location>
        <position position="354"/>
    </location>
    <ligand>
        <name>Zn(2+)</name>
        <dbReference type="ChEBI" id="CHEBI:29105"/>
        <note>catalytic</note>
    </ligand>
</feature>
<evidence type="ECO:0000259" key="33">
    <source>
        <dbReference type="Pfam" id="PF01433"/>
    </source>
</evidence>
<dbReference type="PRINTS" id="PR00756">
    <property type="entry name" value="ALADIPTASE"/>
</dbReference>
<comment type="subcellular location">
    <subcellularLocation>
        <location evidence="4">Cell membrane</location>
        <topology evidence="4">Lipid-anchor</topology>
        <topology evidence="4">GPI-anchor</topology>
    </subcellularLocation>
    <subcellularLocation>
        <location evidence="3">Cell membrane</location>
        <topology evidence="3">Single-pass type II membrane protein</topology>
    </subcellularLocation>
</comment>
<dbReference type="GO" id="GO:0043171">
    <property type="term" value="P:peptide catabolic process"/>
    <property type="evidence" value="ECO:0007669"/>
    <property type="project" value="TreeGrafter"/>
</dbReference>
<keyword evidence="24" id="KW-1015">Disulfide bond</keyword>
<dbReference type="InterPro" id="IPR045357">
    <property type="entry name" value="Aminopeptidase_N-like_N"/>
</dbReference>
<evidence type="ECO:0000256" key="28">
    <source>
        <dbReference type="PIRSR" id="PIRSR634016-1"/>
    </source>
</evidence>
<evidence type="ECO:0000256" key="29">
    <source>
        <dbReference type="PIRSR" id="PIRSR634016-3"/>
    </source>
</evidence>
<proteinExistence type="inferred from homology"/>
<evidence type="ECO:0000256" key="3">
    <source>
        <dbReference type="ARBA" id="ARBA00004401"/>
    </source>
</evidence>
<organism evidence="36">
    <name type="scientific">Cacopsylla melanoneura</name>
    <dbReference type="NCBI Taxonomy" id="428564"/>
    <lineage>
        <taxon>Eukaryota</taxon>
        <taxon>Metazoa</taxon>
        <taxon>Ecdysozoa</taxon>
        <taxon>Arthropoda</taxon>
        <taxon>Hexapoda</taxon>
        <taxon>Insecta</taxon>
        <taxon>Pterygota</taxon>
        <taxon>Neoptera</taxon>
        <taxon>Paraneoptera</taxon>
        <taxon>Hemiptera</taxon>
        <taxon>Sternorrhyncha</taxon>
        <taxon>Psylloidea</taxon>
        <taxon>Psyllidae</taxon>
        <taxon>Psyllinae</taxon>
        <taxon>Cacopsylla</taxon>
    </lineage>
</organism>
<dbReference type="GO" id="GO:0005886">
    <property type="term" value="C:plasma membrane"/>
    <property type="evidence" value="ECO:0007669"/>
    <property type="project" value="UniProtKB-SubCell"/>
</dbReference>
<feature type="binding site" evidence="29">
    <location>
        <position position="358"/>
    </location>
    <ligand>
        <name>Zn(2+)</name>
        <dbReference type="ChEBI" id="CHEBI:29105"/>
        <note>catalytic</note>
    </ligand>
</feature>
<dbReference type="InterPro" id="IPR001930">
    <property type="entry name" value="Peptidase_M1"/>
</dbReference>
<feature type="domain" description="Peptidase M1 membrane alanine aminopeptidase" evidence="33">
    <location>
        <begin position="281"/>
        <end position="493"/>
    </location>
</feature>
<evidence type="ECO:0000256" key="18">
    <source>
        <dbReference type="ARBA" id="ARBA00022833"/>
    </source>
</evidence>
<keyword evidence="10 36" id="KW-0031">Aminopeptidase</keyword>
<keyword evidence="21" id="KW-1133">Transmembrane helix</keyword>
<dbReference type="Gene3D" id="2.60.40.1910">
    <property type="match status" value="1"/>
</dbReference>
<feature type="binding site" evidence="29">
    <location>
        <position position="377"/>
    </location>
    <ligand>
        <name>Zn(2+)</name>
        <dbReference type="ChEBI" id="CHEBI:29105"/>
        <note>catalytic</note>
    </ligand>
</feature>
<dbReference type="SUPFAM" id="SSF63737">
    <property type="entry name" value="Leukotriene A4 hydrolase N-terminal domain"/>
    <property type="match status" value="1"/>
</dbReference>
<dbReference type="GO" id="GO:0005737">
    <property type="term" value="C:cytoplasm"/>
    <property type="evidence" value="ECO:0007669"/>
    <property type="project" value="TreeGrafter"/>
</dbReference>
<sequence>MAWTLSLALLSVALVGQITAIPFDDRLFGALLMEDGETGAEDGEPKMTIFQLPEHLKPTEYEIHVEPDLEKAEFSGQAKITVQVESATTTIVLNAKYIKVAKESVRVTRINRARPVHSQVTAVTFDIPNEQMTITLAESMVRTGVYVVEIAYSGVLGKDMMGFYLSKYRANGKDKLMASTQFEATGARRAFPCFDQPNYKVPVTIKITRGSHLTSISNMPLKNSQRAPNSDKVIDTFITSPNMPTYLIGFSVFEFGKISNPAGTFRVWGREDVIDKQGRYIFEKGQTILAKLSEYMDIDYYTTMPKMDLVAVPDFDAGAMENWGMTTYRDGYVLADPERTKTTQLKVIVGIVTHEFSHQWFGDLVTPSSWNYVWLNEAFATIFGSYRGADLVEPTWRMEDLFVVEQVQVAFNADLKESHAMTSVTTTPDSVAATFDHIIYNKGGSVLRMLENVITPGLFKRSLQHYLKSASSPDVGGSVEPDTLWDAFDDILYENATVAAFLLGHDVETVRDVTDEWINKPGFPLVTFTRNYTTHVTTVTQHRFLLKKSDMDADKTTWTIPLTYTTASEALFEPRNNLMWFPKNEPSVEIADVGSDQWILANIMEKGFYRVNYDPTNWNLLSFQLNTKHSVIHTLNRAQLLDDAFTLSRTGLISYDIALELTKYLSKELDYIPWYSLWSHVRYLLHTYDETELGNQMKTYFIDRMEPIFTSLGLVDSTTEDNMNKIGRSSIALWFCNLGNTHCVDQTVGQFRDWIKNTEDKNIPPNIKDTVYCMGIKHGTPDEWSRLWKHYEATDLASERSAVLNALGCSQDKDTLYNYLAKILDPHSNVRSQDHYIVIRAVLGEKAGLAAGFQFLNKHIDSLLDEAKKDETSPAEDNLKSIVNLVGSGISTDDEMQIFSKILTPYNAHPLLSGTINKTMTVANDRMKFRNEHQVALQAWFNLNTPSTTPSPATTPRPTEVTSPDVPTPPPGPGQSTTPGPKPSGAASTVLTSGLLVATVLICVRNKLAAL</sequence>
<reference evidence="36" key="1">
    <citation type="submission" date="2021-05" db="EMBL/GenBank/DDBJ databases">
        <authorList>
            <person name="Alioto T."/>
            <person name="Alioto T."/>
            <person name="Gomez Garrido J."/>
        </authorList>
    </citation>
    <scope>NUCLEOTIDE SEQUENCE</scope>
</reference>
<evidence type="ECO:0000256" key="8">
    <source>
        <dbReference type="ARBA" id="ARBA00012567"/>
    </source>
</evidence>
<evidence type="ECO:0000256" key="19">
    <source>
        <dbReference type="ARBA" id="ARBA00022837"/>
    </source>
</evidence>
<dbReference type="Gene3D" id="2.60.40.1730">
    <property type="entry name" value="tricorn interacting facor f3 domain"/>
    <property type="match status" value="1"/>
</dbReference>
<dbReference type="FunFam" id="2.60.40.1730:FF:000001">
    <property type="entry name" value="Leucyl-cystinyl aminopeptidase"/>
    <property type="match status" value="1"/>
</dbReference>
<evidence type="ECO:0000256" key="30">
    <source>
        <dbReference type="PIRSR" id="PIRSR634016-4"/>
    </source>
</evidence>
<dbReference type="InterPro" id="IPR027268">
    <property type="entry name" value="Peptidase_M4/M1_CTD_sf"/>
</dbReference>
<keyword evidence="20" id="KW-0735">Signal-anchor</keyword>
<feature type="active site" description="Proton acceptor" evidence="28">
    <location>
        <position position="355"/>
    </location>
</feature>
<dbReference type="SUPFAM" id="SSF55486">
    <property type="entry name" value="Metalloproteases ('zincins'), catalytic domain"/>
    <property type="match status" value="1"/>
</dbReference>
<evidence type="ECO:0000256" key="24">
    <source>
        <dbReference type="ARBA" id="ARBA00023157"/>
    </source>
</evidence>
<dbReference type="InterPro" id="IPR042097">
    <property type="entry name" value="Aminopeptidase_N-like_N_sf"/>
</dbReference>
<keyword evidence="18 29" id="KW-0862">Zinc</keyword>
<evidence type="ECO:0000256" key="10">
    <source>
        <dbReference type="ARBA" id="ARBA00022438"/>
    </source>
</evidence>
<evidence type="ECO:0000256" key="32">
    <source>
        <dbReference type="SAM" id="SignalP"/>
    </source>
</evidence>
<evidence type="ECO:0000259" key="35">
    <source>
        <dbReference type="Pfam" id="PF17900"/>
    </source>
</evidence>
<feature type="domain" description="Aminopeptidase N-like N-terminal" evidence="35">
    <location>
        <begin position="57"/>
        <end position="247"/>
    </location>
</feature>
<comment type="catalytic activity">
    <reaction evidence="1">
        <text>Release of an N-terminal amino acid, Xaa-|-Yaa- from a peptide, amide or arylamide. Xaa is preferably Ala, but may be most amino acids including Pro (slow action). When a terminal hydrophobic residue is followed by a prolyl residue, the two may be released as an intact Xaa-Pro dipeptide.</text>
        <dbReference type="EC" id="3.4.11.2"/>
    </reaction>
</comment>
<accession>A0A8D9EC96</accession>
<feature type="region of interest" description="Disordered" evidence="31">
    <location>
        <begin position="942"/>
        <end position="987"/>
    </location>
</feature>
<dbReference type="AlphaFoldDB" id="A0A8D9EC96"/>
<keyword evidence="12" id="KW-0336">GPI-anchor</keyword>
<evidence type="ECO:0000256" key="20">
    <source>
        <dbReference type="ARBA" id="ARBA00022968"/>
    </source>
</evidence>
<evidence type="ECO:0000256" key="12">
    <source>
        <dbReference type="ARBA" id="ARBA00022622"/>
    </source>
</evidence>
<dbReference type="Gene3D" id="1.25.50.20">
    <property type="match status" value="1"/>
</dbReference>
<protein>
    <recommendedName>
        <fullName evidence="9">Aminopeptidase N</fullName>
        <ecNumber evidence="7">3.4.11.2</ecNumber>
        <ecNumber evidence="8">3.4.11.7</ecNumber>
    </recommendedName>
    <alternativeName>
        <fullName evidence="27">Microsomal aminopeptidase</fullName>
    </alternativeName>
</protein>
<keyword evidence="16 32" id="KW-0732">Signal</keyword>
<evidence type="ECO:0000256" key="11">
    <source>
        <dbReference type="ARBA" id="ARBA00022475"/>
    </source>
</evidence>
<evidence type="ECO:0000256" key="26">
    <source>
        <dbReference type="ARBA" id="ARBA00023288"/>
    </source>
</evidence>
<evidence type="ECO:0000256" key="9">
    <source>
        <dbReference type="ARBA" id="ARBA00015611"/>
    </source>
</evidence>
<evidence type="ECO:0000313" key="36">
    <source>
        <dbReference type="EMBL" id="CAG6748618.1"/>
    </source>
</evidence>
<evidence type="ECO:0000256" key="14">
    <source>
        <dbReference type="ARBA" id="ARBA00022692"/>
    </source>
</evidence>
<dbReference type="GO" id="GO:0042277">
    <property type="term" value="F:peptide binding"/>
    <property type="evidence" value="ECO:0007669"/>
    <property type="project" value="TreeGrafter"/>
</dbReference>
<keyword evidence="14" id="KW-0812">Transmembrane</keyword>
<keyword evidence="17" id="KW-0378">Hydrolase</keyword>
<comment type="catalytic activity">
    <reaction evidence="2">
        <text>Release of N-terminal glutamate (and to a lesser extent aspartate) from a peptide.</text>
        <dbReference type="EC" id="3.4.11.7"/>
    </reaction>
</comment>
<feature type="site" description="Transition state stabilizer" evidence="30">
    <location>
        <position position="440"/>
    </location>
</feature>
<evidence type="ECO:0000256" key="16">
    <source>
        <dbReference type="ARBA" id="ARBA00022729"/>
    </source>
</evidence>
<dbReference type="EC" id="3.4.11.2" evidence="7"/>
<keyword evidence="22" id="KW-0482">Metalloprotease</keyword>
<dbReference type="InterPro" id="IPR034016">
    <property type="entry name" value="M1_APN-typ"/>
</dbReference>
<evidence type="ECO:0000256" key="21">
    <source>
        <dbReference type="ARBA" id="ARBA00022989"/>
    </source>
</evidence>
<dbReference type="PANTHER" id="PTHR11533:SF276">
    <property type="entry name" value="GLUTAMYL AMINOPEPTIDASE"/>
    <property type="match status" value="1"/>
</dbReference>
<keyword evidence="15 29" id="KW-0479">Metal-binding</keyword>
<evidence type="ECO:0000256" key="23">
    <source>
        <dbReference type="ARBA" id="ARBA00023136"/>
    </source>
</evidence>
<comment type="cofactor">
    <cofactor evidence="29">
        <name>Zn(2+)</name>
        <dbReference type="ChEBI" id="CHEBI:29105"/>
    </cofactor>
    <text evidence="29">Binds 1 zinc ion per subunit.</text>
</comment>
<dbReference type="FunFam" id="2.60.40.1910:FF:000008">
    <property type="entry name" value="Aminopeptidase"/>
    <property type="match status" value="1"/>
</dbReference>
<dbReference type="PANTHER" id="PTHR11533">
    <property type="entry name" value="PROTEASE M1 ZINC METALLOPROTEASE"/>
    <property type="match status" value="1"/>
</dbReference>
<evidence type="ECO:0000256" key="6">
    <source>
        <dbReference type="ARBA" id="ARBA00011748"/>
    </source>
</evidence>
<comment type="similarity">
    <text evidence="5">Belongs to the peptidase M1 family.</text>
</comment>
<dbReference type="GO" id="GO:0016285">
    <property type="term" value="F:alanyl aminopeptidase activity"/>
    <property type="evidence" value="ECO:0007669"/>
    <property type="project" value="UniProtKB-EC"/>
</dbReference>
<keyword evidence="13" id="KW-0645">Protease</keyword>
<feature type="domain" description="ERAP1-like C-terminal" evidence="34">
    <location>
        <begin position="598"/>
        <end position="906"/>
    </location>
</feature>
<evidence type="ECO:0000256" key="15">
    <source>
        <dbReference type="ARBA" id="ARBA00022723"/>
    </source>
</evidence>
<dbReference type="Gene3D" id="1.10.390.10">
    <property type="entry name" value="Neutral Protease Domain 2"/>
    <property type="match status" value="1"/>
</dbReference>
<dbReference type="InterPro" id="IPR024571">
    <property type="entry name" value="ERAP1-like_C_dom"/>
</dbReference>
<keyword evidence="11" id="KW-1003">Cell membrane</keyword>
<evidence type="ECO:0000259" key="34">
    <source>
        <dbReference type="Pfam" id="PF11838"/>
    </source>
</evidence>
<dbReference type="Pfam" id="PF11838">
    <property type="entry name" value="ERAP1_C"/>
    <property type="match status" value="1"/>
</dbReference>
<dbReference type="GO" id="GO:0005615">
    <property type="term" value="C:extracellular space"/>
    <property type="evidence" value="ECO:0007669"/>
    <property type="project" value="TreeGrafter"/>
</dbReference>
<dbReference type="GO" id="GO:0004230">
    <property type="term" value="F:glutamyl aminopeptidase activity"/>
    <property type="evidence" value="ECO:0007669"/>
    <property type="project" value="UniProtKB-EC"/>
</dbReference>
<dbReference type="GO" id="GO:0006508">
    <property type="term" value="P:proteolysis"/>
    <property type="evidence" value="ECO:0007669"/>
    <property type="project" value="UniProtKB-KW"/>
</dbReference>
<evidence type="ECO:0000256" key="13">
    <source>
        <dbReference type="ARBA" id="ARBA00022670"/>
    </source>
</evidence>
<dbReference type="EC" id="3.4.11.7" evidence="8"/>
<evidence type="ECO:0000256" key="27">
    <source>
        <dbReference type="ARBA" id="ARBA00042613"/>
    </source>
</evidence>
<feature type="signal peptide" evidence="32">
    <location>
        <begin position="1"/>
        <end position="20"/>
    </location>
</feature>
<evidence type="ECO:0000256" key="7">
    <source>
        <dbReference type="ARBA" id="ARBA00012564"/>
    </source>
</evidence>
<dbReference type="Pfam" id="PF01433">
    <property type="entry name" value="Peptidase_M1"/>
    <property type="match status" value="1"/>
</dbReference>
<keyword evidence="26" id="KW-0449">Lipoprotein</keyword>
<keyword evidence="19" id="KW-0106">Calcium</keyword>
<evidence type="ECO:0000256" key="22">
    <source>
        <dbReference type="ARBA" id="ARBA00023049"/>
    </source>
</evidence>
<dbReference type="InterPro" id="IPR014782">
    <property type="entry name" value="Peptidase_M1_dom"/>
</dbReference>
<feature type="chain" id="PRO_5034384959" description="Aminopeptidase N" evidence="32">
    <location>
        <begin position="21"/>
        <end position="1011"/>
    </location>
</feature>
<dbReference type="InterPro" id="IPR050344">
    <property type="entry name" value="Peptidase_M1_aminopeptidases"/>
</dbReference>
<dbReference type="GO" id="GO:0098552">
    <property type="term" value="C:side of membrane"/>
    <property type="evidence" value="ECO:0007669"/>
    <property type="project" value="UniProtKB-KW"/>
</dbReference>
<dbReference type="Pfam" id="PF17900">
    <property type="entry name" value="Peptidase_M1_N"/>
    <property type="match status" value="1"/>
</dbReference>
<dbReference type="EMBL" id="HBUF01519857">
    <property type="protein sequence ID" value="CAG6748618.1"/>
    <property type="molecule type" value="Transcribed_RNA"/>
</dbReference>
<dbReference type="FunFam" id="1.25.50.20:FF:000001">
    <property type="entry name" value="Aminopeptidase"/>
    <property type="match status" value="1"/>
</dbReference>
<comment type="subunit">
    <text evidence="6">Homodimer; disulfide-linked.</text>
</comment>
<feature type="compositionally biased region" description="Low complexity" evidence="31">
    <location>
        <begin position="974"/>
        <end position="985"/>
    </location>
</feature>
<dbReference type="GO" id="GO:0070006">
    <property type="term" value="F:metalloaminopeptidase activity"/>
    <property type="evidence" value="ECO:0007669"/>
    <property type="project" value="TreeGrafter"/>
</dbReference>